<keyword evidence="1" id="KW-0472">Membrane</keyword>
<gene>
    <name evidence="2" type="ORF">C483_02436</name>
</gene>
<comment type="caution">
    <text evidence="2">The sequence shown here is derived from an EMBL/GenBank/DDBJ whole genome shotgun (WGS) entry which is preliminary data.</text>
</comment>
<reference evidence="2 3" key="1">
    <citation type="journal article" date="2014" name="PLoS Genet.">
        <title>Phylogenetically driven sequencing of extremely halophilic archaea reveals strategies for static and dynamic osmo-response.</title>
        <authorList>
            <person name="Becker E.A."/>
            <person name="Seitzer P.M."/>
            <person name="Tritt A."/>
            <person name="Larsen D."/>
            <person name="Krusor M."/>
            <person name="Yao A.I."/>
            <person name="Wu D."/>
            <person name="Madern D."/>
            <person name="Eisen J.A."/>
            <person name="Darling A.E."/>
            <person name="Facciotti M.T."/>
        </authorList>
    </citation>
    <scope>NUCLEOTIDE SEQUENCE [LARGE SCALE GENOMIC DNA]</scope>
    <source>
        <strain evidence="2 3">JCM 10989</strain>
    </source>
</reference>
<dbReference type="RefSeq" id="WP_006651746.1">
    <property type="nucleotide sequence ID" value="NZ_AOIM01000009.1"/>
</dbReference>
<keyword evidence="3" id="KW-1185">Reference proteome</keyword>
<dbReference type="AlphaFoldDB" id="M0A8U3"/>
<protein>
    <submittedName>
        <fullName evidence="2">Na+/H+ antiporter</fullName>
    </submittedName>
</protein>
<dbReference type="PATRIC" id="fig|1227493.4.peg.455"/>
<evidence type="ECO:0000256" key="1">
    <source>
        <dbReference type="SAM" id="Phobius"/>
    </source>
</evidence>
<evidence type="ECO:0000313" key="2">
    <source>
        <dbReference type="EMBL" id="ELY95185.1"/>
    </source>
</evidence>
<organism evidence="2 3">
    <name type="scientific">Natrialba hulunbeirensis JCM 10989</name>
    <dbReference type="NCBI Taxonomy" id="1227493"/>
    <lineage>
        <taxon>Archaea</taxon>
        <taxon>Methanobacteriati</taxon>
        <taxon>Methanobacteriota</taxon>
        <taxon>Stenosarchaea group</taxon>
        <taxon>Halobacteria</taxon>
        <taxon>Halobacteriales</taxon>
        <taxon>Natrialbaceae</taxon>
        <taxon>Natrialba</taxon>
    </lineage>
</organism>
<proteinExistence type="predicted"/>
<dbReference type="Proteomes" id="UP000011519">
    <property type="component" value="Unassembled WGS sequence"/>
</dbReference>
<keyword evidence="1" id="KW-0812">Transmembrane</keyword>
<name>M0A8U3_9EURY</name>
<feature type="transmembrane region" description="Helical" evidence="1">
    <location>
        <begin position="68"/>
        <end position="88"/>
    </location>
</feature>
<dbReference type="OrthoDB" id="169524at2157"/>
<evidence type="ECO:0000313" key="3">
    <source>
        <dbReference type="Proteomes" id="UP000011519"/>
    </source>
</evidence>
<feature type="transmembrane region" description="Helical" evidence="1">
    <location>
        <begin position="40"/>
        <end position="61"/>
    </location>
</feature>
<sequence>MIALFAGVLSAFLVLAGVLCLYEYTLYDAAETAAAPVRSRLYLASVLLITLLGLGGLIALATATVPPMTVVGVIGITAALPAFAQYLFHQELELDTGPLAGRVADRWL</sequence>
<accession>M0A8U3</accession>
<dbReference type="STRING" id="1227493.C483_02436"/>
<keyword evidence="1" id="KW-1133">Transmembrane helix</keyword>
<dbReference type="EMBL" id="AOIM01000009">
    <property type="protein sequence ID" value="ELY95185.1"/>
    <property type="molecule type" value="Genomic_DNA"/>
</dbReference>